<dbReference type="Pfam" id="PF13671">
    <property type="entry name" value="AAA_33"/>
    <property type="match status" value="1"/>
</dbReference>
<gene>
    <name evidence="1" type="ORF">DCR58_00525</name>
</gene>
<dbReference type="Proteomes" id="UP000262878">
    <property type="component" value="Unassembled WGS sequence"/>
</dbReference>
<protein>
    <recommendedName>
        <fullName evidence="3">UDP-N-acetylglucosamine kinase</fullName>
    </recommendedName>
</protein>
<proteinExistence type="predicted"/>
<name>A0A348WL34_9GAMM</name>
<sequence>MILSSLVSNLTIIVSNKEVFIISGPNGAGKTTFAVNLIDEGWVDHFVNADEIAKEYVDLPTNRANLLASRIFLKTLEQLAVGNESFAFETTLSGKTHVNRIKRLQADGWRVSLFYLFVSSPEISRERVAERVAHGGHNIPTEDIIRRYPKSISQFFNSYLPIVDYAECIYNEGDEPQIILKSKGGILIYKHPAYFDEFLNLEQSCRK</sequence>
<dbReference type="AlphaFoldDB" id="A0A348WL34"/>
<dbReference type="SUPFAM" id="SSF52540">
    <property type="entry name" value="P-loop containing nucleoside triphosphate hydrolases"/>
    <property type="match status" value="1"/>
</dbReference>
<dbReference type="EMBL" id="DMUP01000014">
    <property type="protein sequence ID" value="HAR55246.1"/>
    <property type="molecule type" value="Genomic_DNA"/>
</dbReference>
<evidence type="ECO:0008006" key="3">
    <source>
        <dbReference type="Google" id="ProtNLM"/>
    </source>
</evidence>
<comment type="caution">
    <text evidence="1">The sequence shown here is derived from an EMBL/GenBank/DDBJ whole genome shotgun (WGS) entry which is preliminary data.</text>
</comment>
<dbReference type="PANTHER" id="PTHR39206">
    <property type="entry name" value="SLL8004 PROTEIN"/>
    <property type="match status" value="1"/>
</dbReference>
<dbReference type="PANTHER" id="PTHR39206:SF1">
    <property type="entry name" value="SLL8004 PROTEIN"/>
    <property type="match status" value="1"/>
</dbReference>
<evidence type="ECO:0000313" key="1">
    <source>
        <dbReference type="EMBL" id="HAR55246.1"/>
    </source>
</evidence>
<organism evidence="1 2">
    <name type="scientific">Idiomarina baltica</name>
    <dbReference type="NCBI Taxonomy" id="190892"/>
    <lineage>
        <taxon>Bacteria</taxon>
        <taxon>Pseudomonadati</taxon>
        <taxon>Pseudomonadota</taxon>
        <taxon>Gammaproteobacteria</taxon>
        <taxon>Alteromonadales</taxon>
        <taxon>Idiomarinaceae</taxon>
        <taxon>Idiomarina</taxon>
    </lineage>
</organism>
<evidence type="ECO:0000313" key="2">
    <source>
        <dbReference type="Proteomes" id="UP000262878"/>
    </source>
</evidence>
<accession>A0A348WL34</accession>
<reference evidence="1 2" key="1">
    <citation type="journal article" date="2018" name="Nat. Biotechnol.">
        <title>A standardized bacterial taxonomy based on genome phylogeny substantially revises the tree of life.</title>
        <authorList>
            <person name="Parks D.H."/>
            <person name="Chuvochina M."/>
            <person name="Waite D.W."/>
            <person name="Rinke C."/>
            <person name="Skarshewski A."/>
            <person name="Chaumeil P.A."/>
            <person name="Hugenholtz P."/>
        </authorList>
    </citation>
    <scope>NUCLEOTIDE SEQUENCE [LARGE SCALE GENOMIC DNA]</scope>
    <source>
        <strain evidence="1">UBA9360</strain>
    </source>
</reference>
<dbReference type="Gene3D" id="3.40.50.300">
    <property type="entry name" value="P-loop containing nucleotide triphosphate hydrolases"/>
    <property type="match status" value="1"/>
</dbReference>
<dbReference type="InterPro" id="IPR027417">
    <property type="entry name" value="P-loop_NTPase"/>
</dbReference>